<reference evidence="1" key="1">
    <citation type="journal article" date="2020" name="Cell">
        <title>Large-Scale Comparative Analyses of Tick Genomes Elucidate Their Genetic Diversity and Vector Capacities.</title>
        <authorList>
            <consortium name="Tick Genome and Microbiome Consortium (TIGMIC)"/>
            <person name="Jia N."/>
            <person name="Wang J."/>
            <person name="Shi W."/>
            <person name="Du L."/>
            <person name="Sun Y."/>
            <person name="Zhan W."/>
            <person name="Jiang J.F."/>
            <person name="Wang Q."/>
            <person name="Zhang B."/>
            <person name="Ji P."/>
            <person name="Bell-Sakyi L."/>
            <person name="Cui X.M."/>
            <person name="Yuan T.T."/>
            <person name="Jiang B.G."/>
            <person name="Yang W.F."/>
            <person name="Lam T.T."/>
            <person name="Chang Q.C."/>
            <person name="Ding S.J."/>
            <person name="Wang X.J."/>
            <person name="Zhu J.G."/>
            <person name="Ruan X.D."/>
            <person name="Zhao L."/>
            <person name="Wei J.T."/>
            <person name="Ye R.Z."/>
            <person name="Que T.C."/>
            <person name="Du C.H."/>
            <person name="Zhou Y.H."/>
            <person name="Cheng J.X."/>
            <person name="Dai P.F."/>
            <person name="Guo W.B."/>
            <person name="Han X.H."/>
            <person name="Huang E.J."/>
            <person name="Li L.F."/>
            <person name="Wei W."/>
            <person name="Gao Y.C."/>
            <person name="Liu J.Z."/>
            <person name="Shao H.Z."/>
            <person name="Wang X."/>
            <person name="Wang C.C."/>
            <person name="Yang T.C."/>
            <person name="Huo Q.B."/>
            <person name="Li W."/>
            <person name="Chen H.Y."/>
            <person name="Chen S.E."/>
            <person name="Zhou L.G."/>
            <person name="Ni X.B."/>
            <person name="Tian J.H."/>
            <person name="Sheng Y."/>
            <person name="Liu T."/>
            <person name="Pan Y.S."/>
            <person name="Xia L.Y."/>
            <person name="Li J."/>
            <person name="Zhao F."/>
            <person name="Cao W.C."/>
        </authorList>
    </citation>
    <scope>NUCLEOTIDE SEQUENCE</scope>
    <source>
        <strain evidence="1">Rmic-2018</strain>
    </source>
</reference>
<proteinExistence type="predicted"/>
<reference evidence="1" key="2">
    <citation type="submission" date="2021-09" db="EMBL/GenBank/DDBJ databases">
        <authorList>
            <person name="Jia N."/>
            <person name="Wang J."/>
            <person name="Shi W."/>
            <person name="Du L."/>
            <person name="Sun Y."/>
            <person name="Zhan W."/>
            <person name="Jiang J."/>
            <person name="Wang Q."/>
            <person name="Zhang B."/>
            <person name="Ji P."/>
            <person name="Sakyi L.B."/>
            <person name="Cui X."/>
            <person name="Yuan T."/>
            <person name="Jiang B."/>
            <person name="Yang W."/>
            <person name="Lam T.T.-Y."/>
            <person name="Chang Q."/>
            <person name="Ding S."/>
            <person name="Wang X."/>
            <person name="Zhu J."/>
            <person name="Ruan X."/>
            <person name="Zhao L."/>
            <person name="Wei J."/>
            <person name="Que T."/>
            <person name="Du C."/>
            <person name="Cheng J."/>
            <person name="Dai P."/>
            <person name="Han X."/>
            <person name="Huang E."/>
            <person name="Gao Y."/>
            <person name="Liu J."/>
            <person name="Shao H."/>
            <person name="Ye R."/>
            <person name="Li L."/>
            <person name="Wei W."/>
            <person name="Wang X."/>
            <person name="Wang C."/>
            <person name="Huo Q."/>
            <person name="Li W."/>
            <person name="Guo W."/>
            <person name="Chen H."/>
            <person name="Chen S."/>
            <person name="Zhou L."/>
            <person name="Zhou L."/>
            <person name="Ni X."/>
            <person name="Tian J."/>
            <person name="Zhou Y."/>
            <person name="Sheng Y."/>
            <person name="Liu T."/>
            <person name="Pan Y."/>
            <person name="Xia L."/>
            <person name="Li J."/>
            <person name="Zhao F."/>
            <person name="Cao W."/>
        </authorList>
    </citation>
    <scope>NUCLEOTIDE SEQUENCE</scope>
    <source>
        <strain evidence="1">Rmic-2018</strain>
        <tissue evidence="1">Larvae</tissue>
    </source>
</reference>
<protein>
    <submittedName>
        <fullName evidence="1">Uncharacterized protein</fullName>
    </submittedName>
</protein>
<dbReference type="AlphaFoldDB" id="A0A9J6DVC1"/>
<sequence length="95" mass="10314">MENSFLERAVDIVARFKYGRVDLGHGCHATGKASPVNSKAMFPFSSFAHVSHSLAQTERVRGHCSALTLLGKSFPVCKNGDRISVNNHECAHMAA</sequence>
<organism evidence="1 2">
    <name type="scientific">Rhipicephalus microplus</name>
    <name type="common">Cattle tick</name>
    <name type="synonym">Boophilus microplus</name>
    <dbReference type="NCBI Taxonomy" id="6941"/>
    <lineage>
        <taxon>Eukaryota</taxon>
        <taxon>Metazoa</taxon>
        <taxon>Ecdysozoa</taxon>
        <taxon>Arthropoda</taxon>
        <taxon>Chelicerata</taxon>
        <taxon>Arachnida</taxon>
        <taxon>Acari</taxon>
        <taxon>Parasitiformes</taxon>
        <taxon>Ixodida</taxon>
        <taxon>Ixodoidea</taxon>
        <taxon>Ixodidae</taxon>
        <taxon>Rhipicephalinae</taxon>
        <taxon>Rhipicephalus</taxon>
        <taxon>Boophilus</taxon>
    </lineage>
</organism>
<keyword evidence="2" id="KW-1185">Reference proteome</keyword>
<evidence type="ECO:0000313" key="2">
    <source>
        <dbReference type="Proteomes" id="UP000821866"/>
    </source>
</evidence>
<dbReference type="EMBL" id="JABSTU010000007">
    <property type="protein sequence ID" value="KAH8026159.1"/>
    <property type="molecule type" value="Genomic_DNA"/>
</dbReference>
<name>A0A9J6DVC1_RHIMP</name>
<dbReference type="Proteomes" id="UP000821866">
    <property type="component" value="Unassembled WGS sequence"/>
</dbReference>
<gene>
    <name evidence="1" type="ORF">HPB51_016470</name>
</gene>
<dbReference type="VEuPathDB" id="VectorBase:LOC119169646"/>
<accession>A0A9J6DVC1</accession>
<comment type="caution">
    <text evidence="1">The sequence shown here is derived from an EMBL/GenBank/DDBJ whole genome shotgun (WGS) entry which is preliminary data.</text>
</comment>
<evidence type="ECO:0000313" key="1">
    <source>
        <dbReference type="EMBL" id="KAH8026159.1"/>
    </source>
</evidence>